<dbReference type="PANTHER" id="PTHR35371">
    <property type="entry name" value="INNER MEMBRANE PROTEIN"/>
    <property type="match status" value="1"/>
</dbReference>
<dbReference type="InterPro" id="IPR023352">
    <property type="entry name" value="MAPEG-like_dom_sf"/>
</dbReference>
<evidence type="ECO:0000256" key="2">
    <source>
        <dbReference type="ARBA" id="ARBA00022692"/>
    </source>
</evidence>
<comment type="subcellular location">
    <subcellularLocation>
        <location evidence="1">Membrane</location>
    </subcellularLocation>
</comment>
<comment type="caution">
    <text evidence="6">The sequence shown here is derived from an EMBL/GenBank/DDBJ whole genome shotgun (WGS) entry which is preliminary data.</text>
</comment>
<accession>A0AAN7YTW7</accession>
<evidence type="ECO:0000256" key="5">
    <source>
        <dbReference type="SAM" id="Phobius"/>
    </source>
</evidence>
<dbReference type="InterPro" id="IPR001129">
    <property type="entry name" value="Membr-assoc_MAPEG"/>
</dbReference>
<name>A0AAN7YTW7_9PEZI</name>
<dbReference type="SUPFAM" id="SSF161084">
    <property type="entry name" value="MAPEG domain-like"/>
    <property type="match status" value="1"/>
</dbReference>
<evidence type="ECO:0000256" key="3">
    <source>
        <dbReference type="ARBA" id="ARBA00022989"/>
    </source>
</evidence>
<organism evidence="6 7">
    <name type="scientific">Meristemomyces frigidus</name>
    <dbReference type="NCBI Taxonomy" id="1508187"/>
    <lineage>
        <taxon>Eukaryota</taxon>
        <taxon>Fungi</taxon>
        <taxon>Dikarya</taxon>
        <taxon>Ascomycota</taxon>
        <taxon>Pezizomycotina</taxon>
        <taxon>Dothideomycetes</taxon>
        <taxon>Dothideomycetidae</taxon>
        <taxon>Mycosphaerellales</taxon>
        <taxon>Teratosphaeriaceae</taxon>
        <taxon>Meristemomyces</taxon>
    </lineage>
</organism>
<proteinExistence type="predicted"/>
<dbReference type="GO" id="GO:0016020">
    <property type="term" value="C:membrane"/>
    <property type="evidence" value="ECO:0007669"/>
    <property type="project" value="UniProtKB-SubCell"/>
</dbReference>
<keyword evidence="4 5" id="KW-0472">Membrane</keyword>
<keyword evidence="3 5" id="KW-1133">Transmembrane helix</keyword>
<reference evidence="6" key="1">
    <citation type="submission" date="2023-08" db="EMBL/GenBank/DDBJ databases">
        <title>Black Yeasts Isolated from many extreme environments.</title>
        <authorList>
            <person name="Coleine C."/>
            <person name="Stajich J.E."/>
            <person name="Selbmann L."/>
        </authorList>
    </citation>
    <scope>NUCLEOTIDE SEQUENCE</scope>
    <source>
        <strain evidence="6">CCFEE 5401</strain>
    </source>
</reference>
<keyword evidence="2 5" id="KW-0812">Transmembrane</keyword>
<dbReference type="EMBL" id="JAVRRL010000003">
    <property type="protein sequence ID" value="KAK5117982.1"/>
    <property type="molecule type" value="Genomic_DNA"/>
</dbReference>
<evidence type="ECO:0000313" key="6">
    <source>
        <dbReference type="EMBL" id="KAK5117982.1"/>
    </source>
</evidence>
<gene>
    <name evidence="6" type="ORF">LTR62_004026</name>
</gene>
<sequence>MPSYLPSLTTTNLSLYLIPVAWTLSLLPRAFAAGTYTSAGKNQYNALHPRSFPNDVQNNQALDKKTRDRILRAEAAQANGFENLPLFAAAIVAGNAAGLTPFTLNGLGLGYCLARFVYNHIYIFQDVLPHPGNAFRTASWFAGVCCCFALFVLSGWKWDERRMAML</sequence>
<feature type="transmembrane region" description="Helical" evidence="5">
    <location>
        <begin position="138"/>
        <end position="156"/>
    </location>
</feature>
<evidence type="ECO:0000313" key="7">
    <source>
        <dbReference type="Proteomes" id="UP001310890"/>
    </source>
</evidence>
<evidence type="ECO:0000256" key="1">
    <source>
        <dbReference type="ARBA" id="ARBA00004370"/>
    </source>
</evidence>
<dbReference type="Proteomes" id="UP001310890">
    <property type="component" value="Unassembled WGS sequence"/>
</dbReference>
<dbReference type="AlphaFoldDB" id="A0AAN7YTW7"/>
<dbReference type="PANTHER" id="PTHR35371:SF1">
    <property type="entry name" value="BLR7753 PROTEIN"/>
    <property type="match status" value="1"/>
</dbReference>
<protein>
    <submittedName>
        <fullName evidence="6">Uncharacterized protein</fullName>
    </submittedName>
</protein>
<dbReference type="Gene3D" id="1.20.120.550">
    <property type="entry name" value="Membrane associated eicosanoid/glutathione metabolism-like domain"/>
    <property type="match status" value="1"/>
</dbReference>
<dbReference type="Pfam" id="PF01124">
    <property type="entry name" value="MAPEG"/>
    <property type="match status" value="1"/>
</dbReference>
<evidence type="ECO:0000256" key="4">
    <source>
        <dbReference type="ARBA" id="ARBA00023136"/>
    </source>
</evidence>